<dbReference type="InterPro" id="IPR011227">
    <property type="entry name" value="UCP029730"/>
</dbReference>
<dbReference type="Gene3D" id="3.40.630.40">
    <property type="entry name" value="Zn-dependent exopeptidases"/>
    <property type="match status" value="1"/>
</dbReference>
<evidence type="ECO:0000313" key="3">
    <source>
        <dbReference type="Proteomes" id="UP001223743"/>
    </source>
</evidence>
<organism evidence="2 3">
    <name type="scientific">Kaistia geumhonensis</name>
    <dbReference type="NCBI Taxonomy" id="410839"/>
    <lineage>
        <taxon>Bacteria</taxon>
        <taxon>Pseudomonadati</taxon>
        <taxon>Pseudomonadota</taxon>
        <taxon>Alphaproteobacteria</taxon>
        <taxon>Hyphomicrobiales</taxon>
        <taxon>Kaistiaceae</taxon>
        <taxon>Kaistia</taxon>
    </lineage>
</organism>
<dbReference type="Pfam" id="PF05013">
    <property type="entry name" value="FGase"/>
    <property type="match status" value="1"/>
</dbReference>
<proteinExistence type="predicted"/>
<dbReference type="SUPFAM" id="SSF53187">
    <property type="entry name" value="Zn-dependent exopeptidases"/>
    <property type="match status" value="1"/>
</dbReference>
<accession>A0ABU0MB25</accession>
<sequence length="276" mass="29629">MARSAIGQTHRKGAEGTPAPLLATDEPLPVEHIAARRDPFVFVCEHASNRMPRALGDLGLPREAFRRHIAYDPGAEALTRGLAARFGGAAVLQAYSRLVIDCNREPTLPDAITPFSEDTEIPGNAGLDGPAREARIAAVWTPFHAALDALFGARLAEGRPTALVTIHSYTPVWRGIARPWHVGIIQTGDRRMADPMLAALGREAGLVVGDDQPYSAKDNVDYTIRRHGRARGIPHVMIEVRNDLLADTAAVAGWTDRLAAALAETAARIGLPAAKD</sequence>
<evidence type="ECO:0000313" key="2">
    <source>
        <dbReference type="EMBL" id="MDQ0518172.1"/>
    </source>
</evidence>
<dbReference type="RefSeq" id="WP_266283599.1">
    <property type="nucleotide sequence ID" value="NZ_JAPKNF010000003.1"/>
</dbReference>
<evidence type="ECO:0000256" key="1">
    <source>
        <dbReference type="SAM" id="MobiDB-lite"/>
    </source>
</evidence>
<comment type="caution">
    <text evidence="2">The sequence shown here is derived from an EMBL/GenBank/DDBJ whole genome shotgun (WGS) entry which is preliminary data.</text>
</comment>
<reference evidence="2 3" key="1">
    <citation type="submission" date="2023-07" db="EMBL/GenBank/DDBJ databases">
        <title>Genomic Encyclopedia of Type Strains, Phase IV (KMG-IV): sequencing the most valuable type-strain genomes for metagenomic binning, comparative biology and taxonomic classification.</title>
        <authorList>
            <person name="Goeker M."/>
        </authorList>
    </citation>
    <scope>NUCLEOTIDE SEQUENCE [LARGE SCALE GENOMIC DNA]</scope>
    <source>
        <strain evidence="2 3">B1-1</strain>
    </source>
</reference>
<name>A0ABU0MB25_9HYPH</name>
<feature type="region of interest" description="Disordered" evidence="1">
    <location>
        <begin position="1"/>
        <end position="23"/>
    </location>
</feature>
<dbReference type="PIRSF" id="PIRSF029730">
    <property type="entry name" value="UCP029730"/>
    <property type="match status" value="1"/>
</dbReference>
<dbReference type="InterPro" id="IPR007709">
    <property type="entry name" value="N-FG_amidohydro"/>
</dbReference>
<dbReference type="Proteomes" id="UP001223743">
    <property type="component" value="Unassembled WGS sequence"/>
</dbReference>
<gene>
    <name evidence="2" type="ORF">QO015_003785</name>
</gene>
<protein>
    <submittedName>
        <fullName evidence="2">N-formylglutamate amidohydrolase</fullName>
    </submittedName>
</protein>
<dbReference type="EMBL" id="JAUSWJ010000001">
    <property type="protein sequence ID" value="MDQ0518172.1"/>
    <property type="molecule type" value="Genomic_DNA"/>
</dbReference>
<keyword evidence="3" id="KW-1185">Reference proteome</keyword>